<keyword evidence="8" id="KW-1185">Reference proteome</keyword>
<name>A0A3L9DST5_9STRE</name>
<dbReference type="RefSeq" id="WP_121836204.1">
    <property type="nucleotide sequence ID" value="NZ_CP163513.1"/>
</dbReference>
<dbReference type="AlphaFoldDB" id="A0A3L9DST5"/>
<evidence type="ECO:0000256" key="4">
    <source>
        <dbReference type="ARBA" id="ARBA00022989"/>
    </source>
</evidence>
<sequence>MSTFLWILLVIVAFVGGLFAGAYILRKQVEKEFAENPRLDVNAVREMMSQMGQKPSEAKVQQAYRNIIKHSKAAVSNKKK</sequence>
<reference evidence="7 8" key="1">
    <citation type="submission" date="2018-10" db="EMBL/GenBank/DDBJ databases">
        <title>Streptococcus hillyeri sp. nov., isolated from equine tracheal sample.</title>
        <authorList>
            <person name="Macfadyen A.C."/>
            <person name="Waller A."/>
            <person name="Paterson G.K."/>
        </authorList>
    </citation>
    <scope>NUCLEOTIDE SEQUENCE [LARGE SCALE GENOMIC DNA]</scope>
    <source>
        <strain evidence="7 8">28462</strain>
    </source>
</reference>
<evidence type="ECO:0000256" key="5">
    <source>
        <dbReference type="ARBA" id="ARBA00023136"/>
    </source>
</evidence>
<keyword evidence="6" id="KW-1003">Cell membrane</keyword>
<dbReference type="GO" id="GO:0005886">
    <property type="term" value="C:plasma membrane"/>
    <property type="evidence" value="ECO:0007669"/>
    <property type="project" value="UniProtKB-SubCell"/>
</dbReference>
<keyword evidence="3 6" id="KW-0812">Transmembrane</keyword>
<organism evidence="7 8">
    <name type="scientific">Streptococcus hillyeri</name>
    <dbReference type="NCBI Taxonomy" id="2282420"/>
    <lineage>
        <taxon>Bacteria</taxon>
        <taxon>Bacillati</taxon>
        <taxon>Bacillota</taxon>
        <taxon>Bacilli</taxon>
        <taxon>Lactobacillales</taxon>
        <taxon>Streptococcaceae</taxon>
        <taxon>Streptococcus</taxon>
    </lineage>
</organism>
<dbReference type="InterPro" id="IPR005359">
    <property type="entry name" value="UPF0154"/>
</dbReference>
<evidence type="ECO:0000256" key="1">
    <source>
        <dbReference type="ARBA" id="ARBA00004167"/>
    </source>
</evidence>
<dbReference type="EMBL" id="RCVM01000022">
    <property type="protein sequence ID" value="RLY01780.1"/>
    <property type="molecule type" value="Genomic_DNA"/>
</dbReference>
<evidence type="ECO:0000313" key="8">
    <source>
        <dbReference type="Proteomes" id="UP000279194"/>
    </source>
</evidence>
<proteinExistence type="inferred from homology"/>
<dbReference type="Pfam" id="PF03672">
    <property type="entry name" value="UPF0154"/>
    <property type="match status" value="1"/>
</dbReference>
<gene>
    <name evidence="7" type="ORF">EAF07_08890</name>
</gene>
<evidence type="ECO:0000256" key="6">
    <source>
        <dbReference type="HAMAP-Rule" id="MF_00363"/>
    </source>
</evidence>
<evidence type="ECO:0000256" key="2">
    <source>
        <dbReference type="ARBA" id="ARBA00006694"/>
    </source>
</evidence>
<dbReference type="HAMAP" id="MF_00363">
    <property type="entry name" value="UPF0154"/>
    <property type="match status" value="1"/>
</dbReference>
<accession>A0A3L9DST5</accession>
<evidence type="ECO:0000256" key="3">
    <source>
        <dbReference type="ARBA" id="ARBA00022692"/>
    </source>
</evidence>
<dbReference type="OrthoDB" id="1769076at2"/>
<protein>
    <recommendedName>
        <fullName evidence="6">UPF0154 protein EAF07_08890</fullName>
    </recommendedName>
</protein>
<comment type="caution">
    <text evidence="7">The sequence shown here is derived from an EMBL/GenBank/DDBJ whole genome shotgun (WGS) entry which is preliminary data.</text>
</comment>
<evidence type="ECO:0000313" key="7">
    <source>
        <dbReference type="EMBL" id="RLY01780.1"/>
    </source>
</evidence>
<comment type="subcellular location">
    <subcellularLocation>
        <location evidence="6">Cell membrane</location>
        <topology evidence="6">Single-pass membrane protein</topology>
    </subcellularLocation>
    <subcellularLocation>
        <location evidence="1">Membrane</location>
        <topology evidence="1">Single-pass membrane protein</topology>
    </subcellularLocation>
</comment>
<comment type="similarity">
    <text evidence="2 6">Belongs to the UPF0154 family.</text>
</comment>
<keyword evidence="5 6" id="KW-0472">Membrane</keyword>
<feature type="transmembrane region" description="Helical" evidence="6">
    <location>
        <begin position="6"/>
        <end position="25"/>
    </location>
</feature>
<keyword evidence="4 6" id="KW-1133">Transmembrane helix</keyword>
<dbReference type="Proteomes" id="UP000279194">
    <property type="component" value="Unassembled WGS sequence"/>
</dbReference>